<feature type="compositionally biased region" description="Acidic residues" evidence="1">
    <location>
        <begin position="155"/>
        <end position="164"/>
    </location>
</feature>
<accession>A0A1W0W3B8</accession>
<dbReference type="InterPro" id="IPR036249">
    <property type="entry name" value="Thioredoxin-like_sf"/>
</dbReference>
<feature type="compositionally biased region" description="Basic and acidic residues" evidence="1">
    <location>
        <begin position="93"/>
        <end position="105"/>
    </location>
</feature>
<evidence type="ECO:0000313" key="4">
    <source>
        <dbReference type="Proteomes" id="UP000000768"/>
    </source>
</evidence>
<dbReference type="Pfam" id="PF14555">
    <property type="entry name" value="UBA_4"/>
    <property type="match status" value="1"/>
</dbReference>
<dbReference type="GO" id="GO:0005634">
    <property type="term" value="C:nucleus"/>
    <property type="evidence" value="ECO:0000318"/>
    <property type="project" value="GO_Central"/>
</dbReference>
<dbReference type="eggNOG" id="KOG1364">
    <property type="taxonomic scope" value="Eukaryota"/>
</dbReference>
<dbReference type="PROSITE" id="PS50033">
    <property type="entry name" value="UBX"/>
    <property type="match status" value="1"/>
</dbReference>
<dbReference type="InterPro" id="IPR050730">
    <property type="entry name" value="UBX_domain-protein"/>
</dbReference>
<feature type="domain" description="UBX" evidence="2">
    <location>
        <begin position="495"/>
        <end position="580"/>
    </location>
</feature>
<dbReference type="AlphaFoldDB" id="A0A1W0W3B8"/>
<dbReference type="OMA" id="DMEAGRN"/>
<dbReference type="STRING" id="4558.A0A1W0W3B8"/>
<dbReference type="Proteomes" id="UP000000768">
    <property type="component" value="Chromosome 2"/>
</dbReference>
<reference evidence="3 4" key="1">
    <citation type="journal article" date="2009" name="Nature">
        <title>The Sorghum bicolor genome and the diversification of grasses.</title>
        <authorList>
            <person name="Paterson A.H."/>
            <person name="Bowers J.E."/>
            <person name="Bruggmann R."/>
            <person name="Dubchak I."/>
            <person name="Grimwood J."/>
            <person name="Gundlach H."/>
            <person name="Haberer G."/>
            <person name="Hellsten U."/>
            <person name="Mitros T."/>
            <person name="Poliakov A."/>
            <person name="Schmutz J."/>
            <person name="Spannagl M."/>
            <person name="Tang H."/>
            <person name="Wang X."/>
            <person name="Wicker T."/>
            <person name="Bharti A.K."/>
            <person name="Chapman J."/>
            <person name="Feltus F.A."/>
            <person name="Gowik U."/>
            <person name="Grigoriev I.V."/>
            <person name="Lyons E."/>
            <person name="Maher C.A."/>
            <person name="Martis M."/>
            <person name="Narechania A."/>
            <person name="Otillar R.P."/>
            <person name="Penning B.W."/>
            <person name="Salamov A.A."/>
            <person name="Wang Y."/>
            <person name="Zhang L."/>
            <person name="Carpita N.C."/>
            <person name="Freeling M."/>
            <person name="Gingle A.R."/>
            <person name="Hash C.T."/>
            <person name="Keller B."/>
            <person name="Klein P."/>
            <person name="Kresovich S."/>
            <person name="McCann M.C."/>
            <person name="Ming R."/>
            <person name="Peterson D.G."/>
            <person name="Mehboob-ur-Rahman"/>
            <person name="Ware D."/>
            <person name="Westhoff P."/>
            <person name="Mayer K.F."/>
            <person name="Messing J."/>
            <person name="Rokhsar D.S."/>
        </authorList>
    </citation>
    <scope>NUCLEOTIDE SEQUENCE [LARGE SCALE GENOMIC DNA]</scope>
    <source>
        <strain evidence="4">cv. BTx623</strain>
    </source>
</reference>
<evidence type="ECO:0000256" key="1">
    <source>
        <dbReference type="SAM" id="MobiDB-lite"/>
    </source>
</evidence>
<evidence type="ECO:0000259" key="2">
    <source>
        <dbReference type="PROSITE" id="PS50033"/>
    </source>
</evidence>
<feature type="compositionally biased region" description="Polar residues" evidence="1">
    <location>
        <begin position="398"/>
        <end position="408"/>
    </location>
</feature>
<evidence type="ECO:0000313" key="3">
    <source>
        <dbReference type="EMBL" id="OQU88872.1"/>
    </source>
</evidence>
<dbReference type="GO" id="GO:0043161">
    <property type="term" value="P:proteasome-mediated ubiquitin-dependent protein catabolic process"/>
    <property type="evidence" value="ECO:0000318"/>
    <property type="project" value="GO_Central"/>
</dbReference>
<feature type="compositionally biased region" description="Low complexity" evidence="1">
    <location>
        <begin position="42"/>
        <end position="51"/>
    </location>
</feature>
<keyword evidence="4" id="KW-1185">Reference proteome</keyword>
<reference evidence="4" key="2">
    <citation type="journal article" date="2018" name="Plant J.">
        <title>The Sorghum bicolor reference genome: improved assembly, gene annotations, a transcriptome atlas, and signatures of genome organization.</title>
        <authorList>
            <person name="McCormick R.F."/>
            <person name="Truong S.K."/>
            <person name="Sreedasyam A."/>
            <person name="Jenkins J."/>
            <person name="Shu S."/>
            <person name="Sims D."/>
            <person name="Kennedy M."/>
            <person name="Amirebrahimi M."/>
            <person name="Weers B.D."/>
            <person name="McKinley B."/>
            <person name="Mattison A."/>
            <person name="Morishige D.T."/>
            <person name="Grimwood J."/>
            <person name="Schmutz J."/>
            <person name="Mullet J.E."/>
        </authorList>
    </citation>
    <scope>NUCLEOTIDE SEQUENCE [LARGE SCALE GENOMIC DNA]</scope>
    <source>
        <strain evidence="4">cv. BTx623</strain>
    </source>
</reference>
<protein>
    <recommendedName>
        <fullName evidence="2">UBX domain-containing protein</fullName>
    </recommendedName>
</protein>
<dbReference type="InterPro" id="IPR001012">
    <property type="entry name" value="UBX_dom"/>
</dbReference>
<organism evidence="3 4">
    <name type="scientific">Sorghum bicolor</name>
    <name type="common">Sorghum</name>
    <name type="synonym">Sorghum vulgare</name>
    <dbReference type="NCBI Taxonomy" id="4558"/>
    <lineage>
        <taxon>Eukaryota</taxon>
        <taxon>Viridiplantae</taxon>
        <taxon>Streptophyta</taxon>
        <taxon>Embryophyta</taxon>
        <taxon>Tracheophyta</taxon>
        <taxon>Spermatophyta</taxon>
        <taxon>Magnoliopsida</taxon>
        <taxon>Liliopsida</taxon>
        <taxon>Poales</taxon>
        <taxon>Poaceae</taxon>
        <taxon>PACMAD clade</taxon>
        <taxon>Panicoideae</taxon>
        <taxon>Andropogonodae</taxon>
        <taxon>Andropogoneae</taxon>
        <taxon>Sorghinae</taxon>
        <taxon>Sorghum</taxon>
    </lineage>
</organism>
<dbReference type="SMART" id="SM00594">
    <property type="entry name" value="UAS"/>
    <property type="match status" value="1"/>
</dbReference>
<sequence>MEDEAALVAAFMNSTGCGREDALNRLASSGGHLGRALNSFFSSGAGPSSGSGRRRSRSPPPPSSLQVSSSEEEEDAVRARPPAPVPARRTRVSRWDSKTRVERRSKSSRRRERRRRCRRDRPRESGTTNTAGGDRAADDNRSHRRRFREFREDILSDGEEDEETNNSSRRRRRFNPTELTSHSEDEKKAADDNNSRRRRRLNPTELTPDSEDEKKADDNNENVIDALEEAARPARQPALPPPHPRNRTFEELFKVPHSLTFKGGFHDAKVHAARRARWLLANVQSSEELPLPSLHQNRDVWGNALVAQCVRDRFVLWHADADADAADDGEGEEEAKKVLGYYDIPHDKLPVVVVVDPVTGQAMDVLHGSAACEFNDFMVRLGPFTDMKPTIPVAMAKRSTTSVSPGEQSSIRPATTTTAPTSSSERAAGNRQQAPTTTTTVMRKPPDDAVVVAAAAVAPTCEDRQEHAPTTTTTTVAVTTEPVVAPCAGQQAESVEEKVCKVRVRLADGRVVTKEFGSQCAVAALFAYCRSMLGAGGAPPPEKPFRLMRFVGRATEEIGDHNQNASFESLGLHLTTVSVHLG</sequence>
<dbReference type="InterPro" id="IPR006577">
    <property type="entry name" value="UAS"/>
</dbReference>
<dbReference type="EMBL" id="CM000761">
    <property type="protein sequence ID" value="OQU88872.1"/>
    <property type="molecule type" value="Genomic_DNA"/>
</dbReference>
<feature type="compositionally biased region" description="Basic residues" evidence="1">
    <location>
        <begin position="106"/>
        <end position="120"/>
    </location>
</feature>
<dbReference type="CDD" id="cd01767">
    <property type="entry name" value="UBX"/>
    <property type="match status" value="1"/>
</dbReference>
<feature type="region of interest" description="Disordered" evidence="1">
    <location>
        <begin position="397"/>
        <end position="442"/>
    </location>
</feature>
<feature type="compositionally biased region" description="Low complexity" evidence="1">
    <location>
        <begin position="409"/>
        <end position="427"/>
    </location>
</feature>
<dbReference type="SUPFAM" id="SSF54236">
    <property type="entry name" value="Ubiquitin-like"/>
    <property type="match status" value="1"/>
</dbReference>
<feature type="region of interest" description="Disordered" evidence="1">
    <location>
        <begin position="39"/>
        <end position="220"/>
    </location>
</feature>
<dbReference type="Gramene" id="OQU88872">
    <property type="protein sequence ID" value="OQU88872"/>
    <property type="gene ID" value="SORBI_3002G110300"/>
</dbReference>
<name>A0A1W0W3B8_SORBI</name>
<gene>
    <name evidence="3" type="ORF">SORBI_3002G110300</name>
</gene>
<dbReference type="PANTHER" id="PTHR23322">
    <property type="entry name" value="FAS-ASSOCIATED PROTEIN"/>
    <property type="match status" value="1"/>
</dbReference>
<feature type="compositionally biased region" description="Basic and acidic residues" evidence="1">
    <location>
        <begin position="181"/>
        <end position="195"/>
    </location>
</feature>
<dbReference type="PANTHER" id="PTHR23322:SF70">
    <property type="entry name" value="UBX DOMAIN-CONTAINING PROTEIN"/>
    <property type="match status" value="1"/>
</dbReference>
<dbReference type="Gene3D" id="3.10.20.90">
    <property type="entry name" value="Phosphatidylinositol 3-kinase Catalytic Subunit, Chain A, domain 1"/>
    <property type="match status" value="1"/>
</dbReference>
<dbReference type="GO" id="GO:0043130">
    <property type="term" value="F:ubiquitin binding"/>
    <property type="evidence" value="ECO:0000318"/>
    <property type="project" value="GO_Central"/>
</dbReference>
<dbReference type="Gene3D" id="3.40.30.10">
    <property type="entry name" value="Glutaredoxin"/>
    <property type="match status" value="1"/>
</dbReference>
<dbReference type="InParanoid" id="A0A1W0W3B8"/>
<feature type="compositionally biased region" description="Polar residues" evidence="1">
    <location>
        <begin position="430"/>
        <end position="441"/>
    </location>
</feature>
<dbReference type="InterPro" id="IPR029071">
    <property type="entry name" value="Ubiquitin-like_domsf"/>
</dbReference>
<proteinExistence type="predicted"/>
<dbReference type="Pfam" id="PF00789">
    <property type="entry name" value="UBX"/>
    <property type="match status" value="1"/>
</dbReference>
<dbReference type="SUPFAM" id="SSF52833">
    <property type="entry name" value="Thioredoxin-like"/>
    <property type="match status" value="1"/>
</dbReference>